<feature type="transmembrane region" description="Helical" evidence="1">
    <location>
        <begin position="29"/>
        <end position="49"/>
    </location>
</feature>
<evidence type="ECO:0000256" key="1">
    <source>
        <dbReference type="SAM" id="Phobius"/>
    </source>
</evidence>
<comment type="caution">
    <text evidence="2">The sequence shown here is derived from an EMBL/GenBank/DDBJ whole genome shotgun (WGS) entry which is preliminary data.</text>
</comment>
<organism evidence="2">
    <name type="scientific">marine sediment metagenome</name>
    <dbReference type="NCBI Taxonomy" id="412755"/>
    <lineage>
        <taxon>unclassified sequences</taxon>
        <taxon>metagenomes</taxon>
        <taxon>ecological metagenomes</taxon>
    </lineage>
</organism>
<dbReference type="EMBL" id="BARW01017457">
    <property type="protein sequence ID" value="GAJ01998.1"/>
    <property type="molecule type" value="Genomic_DNA"/>
</dbReference>
<keyword evidence="1" id="KW-0812">Transmembrane</keyword>
<protein>
    <submittedName>
        <fullName evidence="2">Uncharacterized protein</fullName>
    </submittedName>
</protein>
<feature type="transmembrane region" description="Helical" evidence="1">
    <location>
        <begin position="182"/>
        <end position="198"/>
    </location>
</feature>
<dbReference type="AlphaFoldDB" id="X1T9J9"/>
<sequence length="225" mass="26101">MQPSLNLVIRFCKSLIGSKINYPKSINDLLDFSVSISSIGLMFVFLPISHRSLRFLSTSLKLFFFGYHYIQGLSFLLLFFMLIRFGLIEFLKIKLLTILKRKPKKAIQIMDSFKKKQVVLVFCLFIVISTLIGCEFFRGNNFGEWAFARENIETSTKDPGIIETLKVMVENSLENNSTPSGFVLRQWLILLFSLYILGREKLHEEIKVKYLGKGTYILCKSFFIF</sequence>
<reference evidence="2" key="1">
    <citation type="journal article" date="2014" name="Front. Microbiol.">
        <title>High frequency of phylogenetically diverse reductive dehalogenase-homologous genes in deep subseafloor sedimentary metagenomes.</title>
        <authorList>
            <person name="Kawai M."/>
            <person name="Futagami T."/>
            <person name="Toyoda A."/>
            <person name="Takaki Y."/>
            <person name="Nishi S."/>
            <person name="Hori S."/>
            <person name="Arai W."/>
            <person name="Tsubouchi T."/>
            <person name="Morono Y."/>
            <person name="Uchiyama I."/>
            <person name="Ito T."/>
            <person name="Fujiyama A."/>
            <person name="Inagaki F."/>
            <person name="Takami H."/>
        </authorList>
    </citation>
    <scope>NUCLEOTIDE SEQUENCE</scope>
    <source>
        <strain evidence="2">Expedition CK06-06</strain>
    </source>
</reference>
<name>X1T9J9_9ZZZZ</name>
<proteinExistence type="predicted"/>
<keyword evidence="1" id="KW-1133">Transmembrane helix</keyword>
<feature type="non-terminal residue" evidence="2">
    <location>
        <position position="225"/>
    </location>
</feature>
<keyword evidence="1" id="KW-0472">Membrane</keyword>
<feature type="transmembrane region" description="Helical" evidence="1">
    <location>
        <begin position="118"/>
        <end position="138"/>
    </location>
</feature>
<evidence type="ECO:0000313" key="2">
    <source>
        <dbReference type="EMBL" id="GAJ01998.1"/>
    </source>
</evidence>
<feature type="transmembrane region" description="Helical" evidence="1">
    <location>
        <begin position="69"/>
        <end position="97"/>
    </location>
</feature>
<gene>
    <name evidence="2" type="ORF">S12H4_30155</name>
</gene>
<accession>X1T9J9</accession>